<evidence type="ECO:0000313" key="2">
    <source>
        <dbReference type="Proteomes" id="UP000478052"/>
    </source>
</evidence>
<reference evidence="1 2" key="1">
    <citation type="submission" date="2019-08" db="EMBL/GenBank/DDBJ databases">
        <title>Whole genome of Aphis craccivora.</title>
        <authorList>
            <person name="Voronova N.V."/>
            <person name="Shulinski R.S."/>
            <person name="Bandarenka Y.V."/>
            <person name="Zhorov D.G."/>
            <person name="Warner D."/>
        </authorList>
    </citation>
    <scope>NUCLEOTIDE SEQUENCE [LARGE SCALE GENOMIC DNA]</scope>
    <source>
        <strain evidence="1">180601</strain>
        <tissue evidence="1">Whole Body</tissue>
    </source>
</reference>
<evidence type="ECO:0000313" key="1">
    <source>
        <dbReference type="EMBL" id="KAF0763982.1"/>
    </source>
</evidence>
<proteinExistence type="predicted"/>
<gene>
    <name evidence="1" type="ORF">FWK35_00020912</name>
</gene>
<dbReference type="AlphaFoldDB" id="A0A6G0Z1D4"/>
<dbReference type="OrthoDB" id="6601925at2759"/>
<name>A0A6G0Z1D4_APHCR</name>
<sequence>MSEKDIARQVLRGYIDREIYLENQLKEILNRRKTMVVMEEGDFFKIRREQIEKQKKIAKKRNETFLKDLEHTTAKLRASLACDDLTDKKLDNERKKFTDYIRQTREQSA</sequence>
<dbReference type="Proteomes" id="UP000478052">
    <property type="component" value="Unassembled WGS sequence"/>
</dbReference>
<protein>
    <submittedName>
        <fullName evidence="1">Uncharacterized protein</fullName>
    </submittedName>
</protein>
<comment type="caution">
    <text evidence="1">The sequence shown here is derived from an EMBL/GenBank/DDBJ whole genome shotgun (WGS) entry which is preliminary data.</text>
</comment>
<organism evidence="1 2">
    <name type="scientific">Aphis craccivora</name>
    <name type="common">Cowpea aphid</name>
    <dbReference type="NCBI Taxonomy" id="307492"/>
    <lineage>
        <taxon>Eukaryota</taxon>
        <taxon>Metazoa</taxon>
        <taxon>Ecdysozoa</taxon>
        <taxon>Arthropoda</taxon>
        <taxon>Hexapoda</taxon>
        <taxon>Insecta</taxon>
        <taxon>Pterygota</taxon>
        <taxon>Neoptera</taxon>
        <taxon>Paraneoptera</taxon>
        <taxon>Hemiptera</taxon>
        <taxon>Sternorrhyncha</taxon>
        <taxon>Aphidomorpha</taxon>
        <taxon>Aphidoidea</taxon>
        <taxon>Aphididae</taxon>
        <taxon>Aphidini</taxon>
        <taxon>Aphis</taxon>
        <taxon>Aphis</taxon>
    </lineage>
</organism>
<dbReference type="EMBL" id="VUJU01001751">
    <property type="protein sequence ID" value="KAF0763982.1"/>
    <property type="molecule type" value="Genomic_DNA"/>
</dbReference>
<accession>A0A6G0Z1D4</accession>
<keyword evidence="2" id="KW-1185">Reference proteome</keyword>